<evidence type="ECO:0000259" key="2">
    <source>
        <dbReference type="PROSITE" id="PS50110"/>
    </source>
</evidence>
<protein>
    <submittedName>
        <fullName evidence="3">Response regulator</fullName>
    </submittedName>
</protein>
<dbReference type="SMART" id="SM00448">
    <property type="entry name" value="REC"/>
    <property type="match status" value="1"/>
</dbReference>
<evidence type="ECO:0000313" key="4">
    <source>
        <dbReference type="Proteomes" id="UP000324611"/>
    </source>
</evidence>
<dbReference type="PROSITE" id="PS50110">
    <property type="entry name" value="RESPONSE_REGULATORY"/>
    <property type="match status" value="1"/>
</dbReference>
<name>A0A5B2VUH2_9BACT</name>
<dbReference type="AlphaFoldDB" id="A0A5B2VUH2"/>
<dbReference type="Pfam" id="PF00072">
    <property type="entry name" value="Response_reg"/>
    <property type="match status" value="1"/>
</dbReference>
<proteinExistence type="predicted"/>
<dbReference type="RefSeq" id="WP_149839216.1">
    <property type="nucleotide sequence ID" value="NZ_VUOC01000003.1"/>
</dbReference>
<dbReference type="PANTHER" id="PTHR44520:SF2">
    <property type="entry name" value="RESPONSE REGULATOR RCP1"/>
    <property type="match status" value="1"/>
</dbReference>
<reference evidence="3 4" key="1">
    <citation type="submission" date="2019-09" db="EMBL/GenBank/DDBJ databases">
        <title>Chitinophaga ginsengihumi sp. nov., isolated from soil of ginseng rhizosphere.</title>
        <authorList>
            <person name="Lee J."/>
        </authorList>
    </citation>
    <scope>NUCLEOTIDE SEQUENCE [LARGE SCALE GENOMIC DNA]</scope>
    <source>
        <strain evidence="3 4">BN140078</strain>
    </source>
</reference>
<evidence type="ECO:0000256" key="1">
    <source>
        <dbReference type="PROSITE-ProRule" id="PRU00169"/>
    </source>
</evidence>
<dbReference type="SUPFAM" id="SSF52172">
    <property type="entry name" value="CheY-like"/>
    <property type="match status" value="1"/>
</dbReference>
<dbReference type="InterPro" id="IPR011006">
    <property type="entry name" value="CheY-like_superfamily"/>
</dbReference>
<dbReference type="InterPro" id="IPR052893">
    <property type="entry name" value="TCS_response_regulator"/>
</dbReference>
<comment type="caution">
    <text evidence="3">The sequence shown here is derived from an EMBL/GenBank/DDBJ whole genome shotgun (WGS) entry which is preliminary data.</text>
</comment>
<dbReference type="GO" id="GO:0000160">
    <property type="term" value="P:phosphorelay signal transduction system"/>
    <property type="evidence" value="ECO:0007669"/>
    <property type="project" value="InterPro"/>
</dbReference>
<dbReference type="Gene3D" id="3.40.50.2300">
    <property type="match status" value="1"/>
</dbReference>
<dbReference type="EMBL" id="VUOC01000003">
    <property type="protein sequence ID" value="KAA2241709.1"/>
    <property type="molecule type" value="Genomic_DNA"/>
</dbReference>
<dbReference type="Proteomes" id="UP000324611">
    <property type="component" value="Unassembled WGS sequence"/>
</dbReference>
<feature type="domain" description="Response regulatory" evidence="2">
    <location>
        <begin position="5"/>
        <end position="126"/>
    </location>
</feature>
<keyword evidence="1" id="KW-0597">Phosphoprotein</keyword>
<evidence type="ECO:0000313" key="3">
    <source>
        <dbReference type="EMBL" id="KAA2241709.1"/>
    </source>
</evidence>
<sequence>MKKINVLLVENDEDEQLFMKEGFLTTQLYNVLGVAGNGEEAVAVMQEIQEILPDLIISDLNMPGMNGLDLLQYVKNNSTLAHIPVIITSTSFTPTVIDKCMLSGAYAYHTKPDSFIEYDKFAEKIYHEWLQQYS</sequence>
<dbReference type="InterPro" id="IPR001789">
    <property type="entry name" value="Sig_transdc_resp-reg_receiver"/>
</dbReference>
<feature type="modified residue" description="4-aspartylphosphate" evidence="1">
    <location>
        <position position="59"/>
    </location>
</feature>
<dbReference type="PANTHER" id="PTHR44520">
    <property type="entry name" value="RESPONSE REGULATOR RCP1-RELATED"/>
    <property type="match status" value="1"/>
</dbReference>
<gene>
    <name evidence="3" type="ORF">F0L74_17695</name>
</gene>
<keyword evidence="4" id="KW-1185">Reference proteome</keyword>
<organism evidence="3 4">
    <name type="scientific">Chitinophaga agrisoli</name>
    <dbReference type="NCBI Taxonomy" id="2607653"/>
    <lineage>
        <taxon>Bacteria</taxon>
        <taxon>Pseudomonadati</taxon>
        <taxon>Bacteroidota</taxon>
        <taxon>Chitinophagia</taxon>
        <taxon>Chitinophagales</taxon>
        <taxon>Chitinophagaceae</taxon>
        <taxon>Chitinophaga</taxon>
    </lineage>
</organism>
<reference evidence="3 4" key="2">
    <citation type="submission" date="2019-09" db="EMBL/GenBank/DDBJ databases">
        <authorList>
            <person name="Jin C."/>
        </authorList>
    </citation>
    <scope>NUCLEOTIDE SEQUENCE [LARGE SCALE GENOMIC DNA]</scope>
    <source>
        <strain evidence="3 4">BN140078</strain>
    </source>
</reference>
<accession>A0A5B2VUH2</accession>